<dbReference type="EMBL" id="JAHUZE010000001">
    <property type="protein sequence ID" value="MBV7377782.1"/>
    <property type="molecule type" value="Genomic_DNA"/>
</dbReference>
<feature type="transmembrane region" description="Helical" evidence="8">
    <location>
        <begin position="213"/>
        <end position="234"/>
    </location>
</feature>
<dbReference type="Proteomes" id="UP000756530">
    <property type="component" value="Unassembled WGS sequence"/>
</dbReference>
<dbReference type="Pfam" id="PF09594">
    <property type="entry name" value="GT87"/>
    <property type="match status" value="1"/>
</dbReference>
<evidence type="ECO:0000256" key="8">
    <source>
        <dbReference type="SAM" id="Phobius"/>
    </source>
</evidence>
<feature type="transmembrane region" description="Helical" evidence="8">
    <location>
        <begin position="104"/>
        <end position="125"/>
    </location>
</feature>
<comment type="subcellular location">
    <subcellularLocation>
        <location evidence="1">Cell membrane</location>
        <topology evidence="1">Multi-pass membrane protein</topology>
    </subcellularLocation>
</comment>
<feature type="transmembrane region" description="Helical" evidence="8">
    <location>
        <begin position="184"/>
        <end position="206"/>
    </location>
</feature>
<evidence type="ECO:0000256" key="4">
    <source>
        <dbReference type="ARBA" id="ARBA00022692"/>
    </source>
</evidence>
<feature type="transmembrane region" description="Helical" evidence="8">
    <location>
        <begin position="78"/>
        <end position="97"/>
    </location>
</feature>
<organism evidence="9 10">
    <name type="scientific">Maritimibacter dapengensis</name>
    <dbReference type="NCBI Taxonomy" id="2836868"/>
    <lineage>
        <taxon>Bacteria</taxon>
        <taxon>Pseudomonadati</taxon>
        <taxon>Pseudomonadota</taxon>
        <taxon>Alphaproteobacteria</taxon>
        <taxon>Rhodobacterales</taxon>
        <taxon>Roseobacteraceae</taxon>
        <taxon>Maritimibacter</taxon>
    </lineage>
</organism>
<protein>
    <submittedName>
        <fullName evidence="9">DUF2029 domain-containing protein</fullName>
    </submittedName>
</protein>
<dbReference type="RefSeq" id="WP_218390651.1">
    <property type="nucleotide sequence ID" value="NZ_JAHUZE010000001.1"/>
</dbReference>
<keyword evidence="3" id="KW-0808">Transferase</keyword>
<evidence type="ECO:0000256" key="7">
    <source>
        <dbReference type="ARBA" id="ARBA00024033"/>
    </source>
</evidence>
<keyword evidence="5 8" id="KW-1133">Transmembrane helix</keyword>
<evidence type="ECO:0000256" key="1">
    <source>
        <dbReference type="ARBA" id="ARBA00004651"/>
    </source>
</evidence>
<evidence type="ECO:0000313" key="9">
    <source>
        <dbReference type="EMBL" id="MBV7377782.1"/>
    </source>
</evidence>
<reference evidence="9 10" key="1">
    <citation type="submission" date="2021-05" db="EMBL/GenBank/DDBJ databases">
        <title>Culturable bacteria isolated from Daya Bay.</title>
        <authorList>
            <person name="Zheng W."/>
            <person name="Yu S."/>
            <person name="Huang Y."/>
        </authorList>
    </citation>
    <scope>NUCLEOTIDE SEQUENCE [LARGE SCALE GENOMIC DNA]</scope>
    <source>
        <strain evidence="9 10">DP4N28-5</strain>
    </source>
</reference>
<keyword evidence="4 8" id="KW-0812">Transmembrane</keyword>
<evidence type="ECO:0000256" key="5">
    <source>
        <dbReference type="ARBA" id="ARBA00022989"/>
    </source>
</evidence>
<gene>
    <name evidence="9" type="ORF">KJP28_02515</name>
</gene>
<comment type="caution">
    <text evidence="9">The sequence shown here is derived from an EMBL/GenBank/DDBJ whole genome shotgun (WGS) entry which is preliminary data.</text>
</comment>
<evidence type="ECO:0000256" key="3">
    <source>
        <dbReference type="ARBA" id="ARBA00022679"/>
    </source>
</evidence>
<proteinExistence type="inferred from homology"/>
<feature type="transmembrane region" description="Helical" evidence="8">
    <location>
        <begin position="290"/>
        <end position="309"/>
    </location>
</feature>
<accession>A0ABS6SXT7</accession>
<keyword evidence="10" id="KW-1185">Reference proteome</keyword>
<feature type="transmembrane region" description="Helical" evidence="8">
    <location>
        <begin position="7"/>
        <end position="25"/>
    </location>
</feature>
<feature type="transmembrane region" description="Helical" evidence="8">
    <location>
        <begin position="392"/>
        <end position="409"/>
    </location>
</feature>
<name>A0ABS6SXT7_9RHOB</name>
<keyword evidence="6 8" id="KW-0472">Membrane</keyword>
<comment type="similarity">
    <text evidence="7">Belongs to the glycosyltransferase 87 family.</text>
</comment>
<sequence length="415" mass="45373">MKRDTSIAVLIALIWAAAMVALHWGNLKLDTTAIYYAAKSWSAGMPELVYAPGPVPFLVEPPQQWVDWATAEGWEETVYFTPFLYPPLWAVLFAPIAGAVNSRVFFDGTLVAFILASFWMVWLSWRFVRPNMVNPVAWSGLSFLFLIGTAPAYMIYGLGQPQVIVAAVTLAAFVALANDRDVLSGGLLALAAAAKLSPALLVIVFIMEKRWTALAAFAGFGAALAGLSVALAGWPLHAELLAKLSAIEGHILISRINAGAELVLYQLGETLAGRAEWVIGRPSQVVEPGWVTWITRAIMIVGFAAIWWASRDVSQRLRIWLRLLGVLLVTLVANPLGWVHYLILPFMMLPGLLAVAERRLAVRTISVTFVLFSMPVYLALNMFGEGDWVQVGINFFACVALILVVIRVARAEANP</sequence>
<feature type="transmembrane region" description="Helical" evidence="8">
    <location>
        <begin position="360"/>
        <end position="380"/>
    </location>
</feature>
<evidence type="ECO:0000313" key="10">
    <source>
        <dbReference type="Proteomes" id="UP000756530"/>
    </source>
</evidence>
<feature type="transmembrane region" description="Helical" evidence="8">
    <location>
        <begin position="137"/>
        <end position="156"/>
    </location>
</feature>
<evidence type="ECO:0000256" key="2">
    <source>
        <dbReference type="ARBA" id="ARBA00022475"/>
    </source>
</evidence>
<feature type="transmembrane region" description="Helical" evidence="8">
    <location>
        <begin position="321"/>
        <end position="348"/>
    </location>
</feature>
<dbReference type="InterPro" id="IPR018584">
    <property type="entry name" value="GT87"/>
</dbReference>
<evidence type="ECO:0000256" key="6">
    <source>
        <dbReference type="ARBA" id="ARBA00023136"/>
    </source>
</evidence>
<keyword evidence="2" id="KW-1003">Cell membrane</keyword>